<evidence type="ECO:0000256" key="10">
    <source>
        <dbReference type="ARBA" id="ARBA00023239"/>
    </source>
</evidence>
<evidence type="ECO:0000256" key="6">
    <source>
        <dbReference type="ARBA" id="ARBA00022485"/>
    </source>
</evidence>
<dbReference type="PANTHER" id="PTHR30182:SF1">
    <property type="entry name" value="L-SERINE DEHYDRATASE 1"/>
    <property type="match status" value="1"/>
</dbReference>
<evidence type="ECO:0000259" key="12">
    <source>
        <dbReference type="Pfam" id="PF03313"/>
    </source>
</evidence>
<evidence type="ECO:0000256" key="4">
    <source>
        <dbReference type="ARBA" id="ARBA00012093"/>
    </source>
</evidence>
<dbReference type="Pfam" id="PF03313">
    <property type="entry name" value="SDH_alpha"/>
    <property type="match status" value="1"/>
</dbReference>
<evidence type="ECO:0000256" key="1">
    <source>
        <dbReference type="ARBA" id="ARBA00001966"/>
    </source>
</evidence>
<dbReference type="GO" id="GO:0006094">
    <property type="term" value="P:gluconeogenesis"/>
    <property type="evidence" value="ECO:0007669"/>
    <property type="project" value="UniProtKB-KW"/>
</dbReference>
<dbReference type="Proteomes" id="UP000190064">
    <property type="component" value="Unassembled WGS sequence"/>
</dbReference>
<evidence type="ECO:0000256" key="5">
    <source>
        <dbReference type="ARBA" id="ARBA00022432"/>
    </source>
</evidence>
<comment type="caution">
    <text evidence="13">The sequence shown here is derived from an EMBL/GenBank/DDBJ whole genome shotgun (WGS) entry which is preliminary data.</text>
</comment>
<evidence type="ECO:0000313" key="14">
    <source>
        <dbReference type="Proteomes" id="UP000190064"/>
    </source>
</evidence>
<dbReference type="InterPro" id="IPR005130">
    <property type="entry name" value="Ser_deHydtase-like_asu"/>
</dbReference>
<proteinExistence type="inferred from homology"/>
<reference evidence="13" key="1">
    <citation type="submission" date="2017-02" db="EMBL/GenBank/DDBJ databases">
        <title>Draft Genome Sequence of the Salt Water Bacterium Oceanospirillum linum ATCC 11336.</title>
        <authorList>
            <person name="Trachtenberg A.M."/>
            <person name="Carney J.G."/>
            <person name="Linnane J.D."/>
            <person name="Rheaume B.A."/>
            <person name="Pitts N.L."/>
            <person name="Mykles D.L."/>
            <person name="Maclea K.S."/>
        </authorList>
    </citation>
    <scope>NUCLEOTIDE SEQUENCE [LARGE SCALE GENOMIC DNA]</scope>
    <source>
        <strain evidence="13">ATCC 11336</strain>
    </source>
</reference>
<dbReference type="PANTHER" id="PTHR30182">
    <property type="entry name" value="L-SERINE DEHYDRATASE"/>
    <property type="match status" value="1"/>
</dbReference>
<dbReference type="AlphaFoldDB" id="A0A1T1HAI6"/>
<keyword evidence="8" id="KW-0408">Iron</keyword>
<comment type="catalytic activity">
    <reaction evidence="11">
        <text>L-serine = pyruvate + NH4(+)</text>
        <dbReference type="Rhea" id="RHEA:19169"/>
        <dbReference type="ChEBI" id="CHEBI:15361"/>
        <dbReference type="ChEBI" id="CHEBI:28938"/>
        <dbReference type="ChEBI" id="CHEBI:33384"/>
        <dbReference type="EC" id="4.3.1.17"/>
    </reaction>
</comment>
<name>A0A1T1HAI6_OCELI</name>
<evidence type="ECO:0000313" key="13">
    <source>
        <dbReference type="EMBL" id="OOV86843.1"/>
    </source>
</evidence>
<dbReference type="GO" id="GO:0046872">
    <property type="term" value="F:metal ion binding"/>
    <property type="evidence" value="ECO:0007669"/>
    <property type="project" value="UniProtKB-KW"/>
</dbReference>
<dbReference type="GO" id="GO:0051539">
    <property type="term" value="F:4 iron, 4 sulfur cluster binding"/>
    <property type="evidence" value="ECO:0007669"/>
    <property type="project" value="UniProtKB-KW"/>
</dbReference>
<dbReference type="GO" id="GO:0003941">
    <property type="term" value="F:L-serine ammonia-lyase activity"/>
    <property type="evidence" value="ECO:0007669"/>
    <property type="project" value="UniProtKB-EC"/>
</dbReference>
<protein>
    <recommendedName>
        <fullName evidence="4">L-serine ammonia-lyase</fullName>
        <ecNumber evidence="4">4.3.1.17</ecNumber>
    </recommendedName>
</protein>
<dbReference type="STRING" id="966.BTA35_0211125"/>
<dbReference type="InterPro" id="IPR051318">
    <property type="entry name" value="Fe-S_L-Ser"/>
</dbReference>
<dbReference type="EMBL" id="MTSD02000004">
    <property type="protein sequence ID" value="OOV86843.1"/>
    <property type="molecule type" value="Genomic_DNA"/>
</dbReference>
<keyword evidence="5" id="KW-0312">Gluconeogenesis</keyword>
<feature type="domain" description="Serine dehydratase-like alpha subunit" evidence="12">
    <location>
        <begin position="260"/>
        <end position="510"/>
    </location>
</feature>
<dbReference type="EC" id="4.3.1.17" evidence="4"/>
<sequence length="538" mass="57156">MSAPSIFNDVLGPVMRGPSSSHCAGALRIGRLARDLMQGDIKQALIEYDPNGSLVTTHKSQGSDMGLFGGFLGWDADEEQLVNYESHLEQAGITTEIQYRSIGATHPNTYKLSLSNNNISHEFTALSTGGGMIEVIAIDQAPVHFMGDSYVLVVYPQFTDPLALETLTNSLNSQLEAENKHLQAELSQGIKPIIIIESAQEFGDTLIQRICQQCQTQDYRLLNPVMPVLSNPDMTLPFMDARQLLDYIQSHNAKPLPLIALEYESARSGLNHQQLMAKMSGIHQVMRSAVNTGLQGTQFADRILPSQSPAFRAKHLSNELLPSSILNEAVMHVSAIMEAKSAMHTIVAAPTAGSCGAMAGAVLGAAKVMDSSDEQVCEALFVAGLIGVLITKDATFAAEEAGCMAECGSGSSMAAAALVALHNGDTEQCLTAASMALQNSFGMTCDPIANRVEAPCLGKNVMAASNALSCANMALAGFDQVVPIDEVIIAMAKVGKAIPHELCCTALGGLSQTPTAQKIEKQLSGSEGVTEVLRFKSC</sequence>
<keyword evidence="9" id="KW-0411">Iron-sulfur</keyword>
<evidence type="ECO:0000256" key="3">
    <source>
        <dbReference type="ARBA" id="ARBA00008636"/>
    </source>
</evidence>
<keyword evidence="14" id="KW-1185">Reference proteome</keyword>
<keyword evidence="10" id="KW-0456">Lyase</keyword>
<comment type="similarity">
    <text evidence="3">Belongs to the iron-sulfur dependent L-serine dehydratase family.</text>
</comment>
<gene>
    <name evidence="13" type="ORF">BTA35_0211125</name>
</gene>
<accession>A0A1T1HAI6</accession>
<comment type="pathway">
    <text evidence="2">Carbohydrate biosynthesis; gluconeogenesis.</text>
</comment>
<dbReference type="Gene3D" id="3.30.1330.90">
    <property type="entry name" value="D-3-phosphoglycerate dehydrogenase, domain 3"/>
    <property type="match status" value="1"/>
</dbReference>
<evidence type="ECO:0000256" key="2">
    <source>
        <dbReference type="ARBA" id="ARBA00004742"/>
    </source>
</evidence>
<evidence type="ECO:0000256" key="8">
    <source>
        <dbReference type="ARBA" id="ARBA00023004"/>
    </source>
</evidence>
<dbReference type="RefSeq" id="WP_078319894.1">
    <property type="nucleotide sequence ID" value="NZ_FXTS01000005.1"/>
</dbReference>
<organism evidence="13 14">
    <name type="scientific">Oceanospirillum linum</name>
    <dbReference type="NCBI Taxonomy" id="966"/>
    <lineage>
        <taxon>Bacteria</taxon>
        <taxon>Pseudomonadati</taxon>
        <taxon>Pseudomonadota</taxon>
        <taxon>Gammaproteobacteria</taxon>
        <taxon>Oceanospirillales</taxon>
        <taxon>Oceanospirillaceae</taxon>
        <taxon>Oceanospirillum</taxon>
    </lineage>
</organism>
<evidence type="ECO:0000256" key="11">
    <source>
        <dbReference type="ARBA" id="ARBA00049406"/>
    </source>
</evidence>
<keyword evidence="6" id="KW-0004">4Fe-4S</keyword>
<dbReference type="InterPro" id="IPR029009">
    <property type="entry name" value="ASB_dom_sf"/>
</dbReference>
<evidence type="ECO:0000256" key="7">
    <source>
        <dbReference type="ARBA" id="ARBA00022723"/>
    </source>
</evidence>
<dbReference type="SUPFAM" id="SSF143548">
    <property type="entry name" value="Serine metabolism enzymes domain"/>
    <property type="match status" value="1"/>
</dbReference>
<keyword evidence="7" id="KW-0479">Metal-binding</keyword>
<evidence type="ECO:0000256" key="9">
    <source>
        <dbReference type="ARBA" id="ARBA00023014"/>
    </source>
</evidence>
<comment type="cofactor">
    <cofactor evidence="1">
        <name>[4Fe-4S] cluster</name>
        <dbReference type="ChEBI" id="CHEBI:49883"/>
    </cofactor>
</comment>